<keyword evidence="2" id="KW-0812">Transmembrane</keyword>
<dbReference type="InterPro" id="IPR011431">
    <property type="entry name" value="Trafficking_Pga2"/>
</dbReference>
<accession>A0A2S4PP87</accession>
<evidence type="ECO:0000256" key="1">
    <source>
        <dbReference type="SAM" id="MobiDB-lite"/>
    </source>
</evidence>
<keyword evidence="2" id="KW-1133">Transmembrane helix</keyword>
<dbReference type="Proteomes" id="UP000237438">
    <property type="component" value="Unassembled WGS sequence"/>
</dbReference>
<name>A0A2S4PP87_9PEZI</name>
<dbReference type="Pfam" id="PF07543">
    <property type="entry name" value="PGA2"/>
    <property type="match status" value="1"/>
</dbReference>
<dbReference type="PANTHER" id="PTHR28199:SF1">
    <property type="entry name" value="PROCESSING OF GAS1 AND ALP PROTEIN 2"/>
    <property type="match status" value="1"/>
</dbReference>
<evidence type="ECO:0000256" key="2">
    <source>
        <dbReference type="SAM" id="Phobius"/>
    </source>
</evidence>
<protein>
    <recommendedName>
        <fullName evidence="5">DUF1531-domain-containing protein</fullName>
    </recommendedName>
</protein>
<keyword evidence="4" id="KW-1185">Reference proteome</keyword>
<feature type="transmembrane region" description="Helical" evidence="2">
    <location>
        <begin position="32"/>
        <end position="49"/>
    </location>
</feature>
<dbReference type="GO" id="GO:0015031">
    <property type="term" value="P:protein transport"/>
    <property type="evidence" value="ECO:0007669"/>
    <property type="project" value="TreeGrafter"/>
</dbReference>
<dbReference type="AlphaFoldDB" id="A0A2S4PP87"/>
<dbReference type="STRING" id="225359.A0A2S4PP87"/>
<evidence type="ECO:0000313" key="4">
    <source>
        <dbReference type="Proteomes" id="UP000237438"/>
    </source>
</evidence>
<dbReference type="OrthoDB" id="4227028at2759"/>
<sequence>MSTVIPGFVRKGGDNLVRNVTGMWDGMRPRDYIRIIVIVGAYLLIRPYLLKFAAKIQAKEYVKRNSEKNKQFETVKISPNDLRDGGQTKANEAESVGTTSGAGWGDNAKKRQKNSETKSLKQQEQQIPDVNNEKKDVNILDYLVDYEEGKEGW</sequence>
<proteinExistence type="predicted"/>
<reference evidence="3 4" key="1">
    <citation type="submission" date="2017-10" db="EMBL/GenBank/DDBJ databases">
        <title>Development of genomic resources for the powdery mildew, Erysiphe pulchra.</title>
        <authorList>
            <person name="Wadl P.A."/>
            <person name="Mack B.M."/>
            <person name="Moore G."/>
            <person name="Beltz S.B."/>
        </authorList>
    </citation>
    <scope>NUCLEOTIDE SEQUENCE [LARGE SCALE GENOMIC DNA]</scope>
    <source>
        <strain evidence="3">Cflorida</strain>
    </source>
</reference>
<evidence type="ECO:0008006" key="5">
    <source>
        <dbReference type="Google" id="ProtNLM"/>
    </source>
</evidence>
<evidence type="ECO:0000313" key="3">
    <source>
        <dbReference type="EMBL" id="POS83851.1"/>
    </source>
</evidence>
<dbReference type="PANTHER" id="PTHR28199">
    <property type="entry name" value="PROCESSING OF GAS1 AND ALP PROTEIN 2"/>
    <property type="match status" value="1"/>
</dbReference>
<keyword evidence="2" id="KW-0472">Membrane</keyword>
<organism evidence="3 4">
    <name type="scientific">Erysiphe pulchra</name>
    <dbReference type="NCBI Taxonomy" id="225359"/>
    <lineage>
        <taxon>Eukaryota</taxon>
        <taxon>Fungi</taxon>
        <taxon>Dikarya</taxon>
        <taxon>Ascomycota</taxon>
        <taxon>Pezizomycotina</taxon>
        <taxon>Leotiomycetes</taxon>
        <taxon>Erysiphales</taxon>
        <taxon>Erysiphaceae</taxon>
        <taxon>Erysiphe</taxon>
    </lineage>
</organism>
<feature type="region of interest" description="Disordered" evidence="1">
    <location>
        <begin position="65"/>
        <end position="133"/>
    </location>
</feature>
<gene>
    <name evidence="3" type="ORF">EPUL_005328</name>
</gene>
<dbReference type="EMBL" id="PEDP01001313">
    <property type="protein sequence ID" value="POS83851.1"/>
    <property type="molecule type" value="Genomic_DNA"/>
</dbReference>
<feature type="compositionally biased region" description="Basic and acidic residues" evidence="1">
    <location>
        <begin position="107"/>
        <end position="121"/>
    </location>
</feature>
<comment type="caution">
    <text evidence="3">The sequence shown here is derived from an EMBL/GenBank/DDBJ whole genome shotgun (WGS) entry which is preliminary data.</text>
</comment>